<proteinExistence type="predicted"/>
<feature type="region of interest" description="Disordered" evidence="1">
    <location>
        <begin position="53"/>
        <end position="77"/>
    </location>
</feature>
<dbReference type="EMBL" id="CM001223">
    <property type="protein sequence ID" value="AES78139.1"/>
    <property type="molecule type" value="Genomic_DNA"/>
</dbReference>
<organism evidence="2 4">
    <name type="scientific">Medicago truncatula</name>
    <name type="common">Barrel medic</name>
    <name type="synonym">Medicago tribuloides</name>
    <dbReference type="NCBI Taxonomy" id="3880"/>
    <lineage>
        <taxon>Eukaryota</taxon>
        <taxon>Viridiplantae</taxon>
        <taxon>Streptophyta</taxon>
        <taxon>Embryophyta</taxon>
        <taxon>Tracheophyta</taxon>
        <taxon>Spermatophyta</taxon>
        <taxon>Magnoliopsida</taxon>
        <taxon>eudicotyledons</taxon>
        <taxon>Gunneridae</taxon>
        <taxon>Pentapetalae</taxon>
        <taxon>rosids</taxon>
        <taxon>fabids</taxon>
        <taxon>Fabales</taxon>
        <taxon>Fabaceae</taxon>
        <taxon>Papilionoideae</taxon>
        <taxon>50 kb inversion clade</taxon>
        <taxon>NPAAA clade</taxon>
        <taxon>Hologalegina</taxon>
        <taxon>IRL clade</taxon>
        <taxon>Trifolieae</taxon>
        <taxon>Medicago</taxon>
    </lineage>
</organism>
<dbReference type="EnsemblPlants" id="AES78139">
    <property type="protein sequence ID" value="AES78139"/>
    <property type="gene ID" value="MTR_7g025040"/>
</dbReference>
<dbReference type="Proteomes" id="UP000002051">
    <property type="component" value="Unassembled WGS sequence"/>
</dbReference>
<accession>G7KXX4</accession>
<evidence type="ECO:0000256" key="1">
    <source>
        <dbReference type="SAM" id="MobiDB-lite"/>
    </source>
</evidence>
<reference evidence="2 4" key="1">
    <citation type="journal article" date="2011" name="Nature">
        <title>The Medicago genome provides insight into the evolution of rhizobial symbioses.</title>
        <authorList>
            <person name="Young N.D."/>
            <person name="Debelle F."/>
            <person name="Oldroyd G.E."/>
            <person name="Geurts R."/>
            <person name="Cannon S.B."/>
            <person name="Udvardi M.K."/>
            <person name="Benedito V.A."/>
            <person name="Mayer K.F."/>
            <person name="Gouzy J."/>
            <person name="Schoof H."/>
            <person name="Van de Peer Y."/>
            <person name="Proost S."/>
            <person name="Cook D.R."/>
            <person name="Meyers B.C."/>
            <person name="Spannagl M."/>
            <person name="Cheung F."/>
            <person name="De Mita S."/>
            <person name="Krishnakumar V."/>
            <person name="Gundlach H."/>
            <person name="Zhou S."/>
            <person name="Mudge J."/>
            <person name="Bharti A.K."/>
            <person name="Murray J.D."/>
            <person name="Naoumkina M.A."/>
            <person name="Rosen B."/>
            <person name="Silverstein K.A."/>
            <person name="Tang H."/>
            <person name="Rombauts S."/>
            <person name="Zhao P.X."/>
            <person name="Zhou P."/>
            <person name="Barbe V."/>
            <person name="Bardou P."/>
            <person name="Bechner M."/>
            <person name="Bellec A."/>
            <person name="Berger A."/>
            <person name="Berges H."/>
            <person name="Bidwell S."/>
            <person name="Bisseling T."/>
            <person name="Choisne N."/>
            <person name="Couloux A."/>
            <person name="Denny R."/>
            <person name="Deshpande S."/>
            <person name="Dai X."/>
            <person name="Doyle J.J."/>
            <person name="Dudez A.M."/>
            <person name="Farmer A.D."/>
            <person name="Fouteau S."/>
            <person name="Franken C."/>
            <person name="Gibelin C."/>
            <person name="Gish J."/>
            <person name="Goldstein S."/>
            <person name="Gonzalez A.J."/>
            <person name="Green P.J."/>
            <person name="Hallab A."/>
            <person name="Hartog M."/>
            <person name="Hua A."/>
            <person name="Humphray S.J."/>
            <person name="Jeong D.H."/>
            <person name="Jing Y."/>
            <person name="Jocker A."/>
            <person name="Kenton S.M."/>
            <person name="Kim D.J."/>
            <person name="Klee K."/>
            <person name="Lai H."/>
            <person name="Lang C."/>
            <person name="Lin S."/>
            <person name="Macmil S.L."/>
            <person name="Magdelenat G."/>
            <person name="Matthews L."/>
            <person name="McCorrison J."/>
            <person name="Monaghan E.L."/>
            <person name="Mun J.H."/>
            <person name="Najar F.Z."/>
            <person name="Nicholson C."/>
            <person name="Noirot C."/>
            <person name="O'Bleness M."/>
            <person name="Paule C.R."/>
            <person name="Poulain J."/>
            <person name="Prion F."/>
            <person name="Qin B."/>
            <person name="Qu C."/>
            <person name="Retzel E.F."/>
            <person name="Riddle C."/>
            <person name="Sallet E."/>
            <person name="Samain S."/>
            <person name="Samson N."/>
            <person name="Sanders I."/>
            <person name="Saurat O."/>
            <person name="Scarpelli C."/>
            <person name="Schiex T."/>
            <person name="Segurens B."/>
            <person name="Severin A.J."/>
            <person name="Sherrier D.J."/>
            <person name="Shi R."/>
            <person name="Sims S."/>
            <person name="Singer S.R."/>
            <person name="Sinharoy S."/>
            <person name="Sterck L."/>
            <person name="Viollet A."/>
            <person name="Wang B.B."/>
            <person name="Wang K."/>
            <person name="Wang M."/>
            <person name="Wang X."/>
            <person name="Warfsmann J."/>
            <person name="Weissenbach J."/>
            <person name="White D.D."/>
            <person name="White J.D."/>
            <person name="Wiley G.B."/>
            <person name="Wincker P."/>
            <person name="Xing Y."/>
            <person name="Yang L."/>
            <person name="Yao Z."/>
            <person name="Ying F."/>
            <person name="Zhai J."/>
            <person name="Zhou L."/>
            <person name="Zuber A."/>
            <person name="Denarie J."/>
            <person name="Dixon R.A."/>
            <person name="May G.D."/>
            <person name="Schwartz D.C."/>
            <person name="Rogers J."/>
            <person name="Quetier F."/>
            <person name="Town C.D."/>
            <person name="Roe B.A."/>
        </authorList>
    </citation>
    <scope>NUCLEOTIDE SEQUENCE [LARGE SCALE GENOMIC DNA]</scope>
    <source>
        <strain evidence="2">A17</strain>
        <strain evidence="3 4">cv. Jemalong A17</strain>
    </source>
</reference>
<protein>
    <submittedName>
        <fullName evidence="2 3">Uncharacterized protein</fullName>
    </submittedName>
</protein>
<evidence type="ECO:0000313" key="4">
    <source>
        <dbReference type="Proteomes" id="UP000002051"/>
    </source>
</evidence>
<feature type="compositionally biased region" description="Basic and acidic residues" evidence="1">
    <location>
        <begin position="53"/>
        <end position="67"/>
    </location>
</feature>
<reference evidence="3" key="3">
    <citation type="submission" date="2015-04" db="UniProtKB">
        <authorList>
            <consortium name="EnsemblPlants"/>
        </authorList>
    </citation>
    <scope>IDENTIFICATION</scope>
    <source>
        <strain evidence="3">cv. Jemalong A17</strain>
    </source>
</reference>
<keyword evidence="4" id="KW-1185">Reference proteome</keyword>
<sequence length="126" mass="13950">MLRGGQKPATRKNPPNPDRKKRCGRFQMGLRVQKSTFSVLGGFVRAGSVEKLDPSVSEPARKCRDNNRSVQPATRVTRTRPIRSCKWTKMGLYMRTGGFDRSGVLGPNPPEPARCPPLIMLSPSDA</sequence>
<reference evidence="2 4" key="2">
    <citation type="journal article" date="2014" name="BMC Genomics">
        <title>An improved genome release (version Mt4.0) for the model legume Medicago truncatula.</title>
        <authorList>
            <person name="Tang H."/>
            <person name="Krishnakumar V."/>
            <person name="Bidwell S."/>
            <person name="Rosen B."/>
            <person name="Chan A."/>
            <person name="Zhou S."/>
            <person name="Gentzbittel L."/>
            <person name="Childs K.L."/>
            <person name="Yandell M."/>
            <person name="Gundlach H."/>
            <person name="Mayer K.F."/>
            <person name="Schwartz D.C."/>
            <person name="Town C.D."/>
        </authorList>
    </citation>
    <scope>GENOME REANNOTATION</scope>
    <source>
        <strain evidence="3 4">cv. Jemalong A17</strain>
    </source>
</reference>
<feature type="region of interest" description="Disordered" evidence="1">
    <location>
        <begin position="1"/>
        <end position="25"/>
    </location>
</feature>
<evidence type="ECO:0000313" key="3">
    <source>
        <dbReference type="EnsemblPlants" id="AES78139"/>
    </source>
</evidence>
<evidence type="ECO:0000313" key="2">
    <source>
        <dbReference type="EMBL" id="AES78139.1"/>
    </source>
</evidence>
<dbReference type="PaxDb" id="3880-AES78139"/>
<dbReference type="AlphaFoldDB" id="G7KXX4"/>
<dbReference type="HOGENOM" id="CLU_1984922_0_0_1"/>
<gene>
    <name evidence="2" type="ordered locus">MTR_7g025040</name>
</gene>
<name>G7KXX4_MEDTR</name>